<dbReference type="InterPro" id="IPR053716">
    <property type="entry name" value="Flag_assembly_chemotaxis_eff"/>
</dbReference>
<keyword evidence="13" id="KW-1185">Reference proteome</keyword>
<dbReference type="Pfam" id="PF02050">
    <property type="entry name" value="FliJ"/>
    <property type="match status" value="1"/>
</dbReference>
<keyword evidence="11" id="KW-0812">Transmembrane</keyword>
<sequence length="407" mass="45596">MKRFRSSYQSLLNVRQQQKDLAEMEVLARRRDLDNAESAAQNALEQTQAAENELTLAWSLGLTASQLLTFQEYVSNARHTLDKAHQEVARARDELESATVAMRQARLDERTVAELIERQKHEHRRNAQREAQLALDDASLSNRQLIMVKALAIIGFAIVVFGAAAGGAWYLRMTQTAAKPDTAADSDPDPSPTESISESAPTGPAKAVAGEEKVNEPLPVAVRPRPMSVEEILRYGMGLKARDETIRKREEALRQQEARMKLVFADIAGEQKEIDGLRTQVASELKEARNLVAQAEQVHKQIAIERQNAATEIEQYQSTQIEIDASQRENVKRLSDILQGMEPEKAADVVKEMSNDGNLEMAVQILSNFEERDAAKLLTALDDPKLIQQLIDEFKKIKRPAKTKARR</sequence>
<evidence type="ECO:0000256" key="10">
    <source>
        <dbReference type="SAM" id="MobiDB-lite"/>
    </source>
</evidence>
<organism evidence="12 13">
    <name type="scientific">Durusdinium trenchii</name>
    <dbReference type="NCBI Taxonomy" id="1381693"/>
    <lineage>
        <taxon>Eukaryota</taxon>
        <taxon>Sar</taxon>
        <taxon>Alveolata</taxon>
        <taxon>Dinophyceae</taxon>
        <taxon>Suessiales</taxon>
        <taxon>Symbiodiniaceae</taxon>
        <taxon>Durusdinium</taxon>
    </lineage>
</organism>
<comment type="caution">
    <text evidence="12">The sequence shown here is derived from an EMBL/GenBank/DDBJ whole genome shotgun (WGS) entry which is preliminary data.</text>
</comment>
<evidence type="ECO:0000256" key="5">
    <source>
        <dbReference type="ARBA" id="ARBA00022795"/>
    </source>
</evidence>
<keyword evidence="7 11" id="KW-0472">Membrane</keyword>
<gene>
    <name evidence="12" type="ORF">SCF082_LOCUS46913</name>
</gene>
<reference evidence="12 13" key="1">
    <citation type="submission" date="2024-02" db="EMBL/GenBank/DDBJ databases">
        <authorList>
            <person name="Chen Y."/>
            <person name="Shah S."/>
            <person name="Dougan E. K."/>
            <person name="Thang M."/>
            <person name="Chan C."/>
        </authorList>
    </citation>
    <scope>NUCLEOTIDE SEQUENCE [LARGE SCALE GENOMIC DNA]</scope>
</reference>
<evidence type="ECO:0000256" key="4">
    <source>
        <dbReference type="ARBA" id="ARBA00022500"/>
    </source>
</evidence>
<keyword evidence="11" id="KW-1133">Transmembrane helix</keyword>
<dbReference type="Gene3D" id="1.10.287.1700">
    <property type="match status" value="1"/>
</dbReference>
<keyword evidence="2" id="KW-0813">Transport</keyword>
<feature type="transmembrane region" description="Helical" evidence="11">
    <location>
        <begin position="150"/>
        <end position="171"/>
    </location>
</feature>
<evidence type="ECO:0000256" key="3">
    <source>
        <dbReference type="ARBA" id="ARBA00022475"/>
    </source>
</evidence>
<keyword evidence="5" id="KW-1005">Bacterial flagellum biogenesis</keyword>
<comment type="subcellular location">
    <subcellularLocation>
        <location evidence="1">Cell membrane</location>
        <topology evidence="1">Peripheral membrane protein</topology>
        <orientation evidence="1">Cytoplasmic side</orientation>
    </subcellularLocation>
</comment>
<dbReference type="Proteomes" id="UP001642464">
    <property type="component" value="Unassembled WGS sequence"/>
</dbReference>
<dbReference type="EMBL" id="CAXAMM010041590">
    <property type="protein sequence ID" value="CAK9100230.1"/>
    <property type="molecule type" value="Genomic_DNA"/>
</dbReference>
<evidence type="ECO:0000256" key="7">
    <source>
        <dbReference type="ARBA" id="ARBA00023136"/>
    </source>
</evidence>
<evidence type="ECO:0000256" key="8">
    <source>
        <dbReference type="ARBA" id="ARBA00023225"/>
    </source>
</evidence>
<protein>
    <recommendedName>
        <fullName evidence="14">Magnesium transporter MgtE intracellular domain-containing protein</fullName>
    </recommendedName>
</protein>
<evidence type="ECO:0000256" key="6">
    <source>
        <dbReference type="ARBA" id="ARBA00022927"/>
    </source>
</evidence>
<evidence type="ECO:0000256" key="1">
    <source>
        <dbReference type="ARBA" id="ARBA00004413"/>
    </source>
</evidence>
<keyword evidence="9" id="KW-0175">Coiled coil</keyword>
<evidence type="ECO:0008006" key="14">
    <source>
        <dbReference type="Google" id="ProtNLM"/>
    </source>
</evidence>
<evidence type="ECO:0000313" key="13">
    <source>
        <dbReference type="Proteomes" id="UP001642464"/>
    </source>
</evidence>
<dbReference type="InterPro" id="IPR012823">
    <property type="entry name" value="Flagell_FliJ"/>
</dbReference>
<accession>A0ABP0RI00</accession>
<keyword evidence="3" id="KW-1003">Cell membrane</keyword>
<feature type="coiled-coil region" evidence="9">
    <location>
        <begin position="278"/>
        <end position="305"/>
    </location>
</feature>
<proteinExistence type="predicted"/>
<feature type="region of interest" description="Disordered" evidence="10">
    <location>
        <begin position="180"/>
        <end position="213"/>
    </location>
</feature>
<keyword evidence="8" id="KW-1006">Bacterial flagellum protein export</keyword>
<evidence type="ECO:0000256" key="2">
    <source>
        <dbReference type="ARBA" id="ARBA00022448"/>
    </source>
</evidence>
<keyword evidence="6" id="KW-0653">Protein transport</keyword>
<evidence type="ECO:0000256" key="11">
    <source>
        <dbReference type="SAM" id="Phobius"/>
    </source>
</evidence>
<dbReference type="SUPFAM" id="SSF158791">
    <property type="entry name" value="MgtE N-terminal domain-like"/>
    <property type="match status" value="1"/>
</dbReference>
<feature type="coiled-coil region" evidence="9">
    <location>
        <begin position="33"/>
        <end position="108"/>
    </location>
</feature>
<evidence type="ECO:0000256" key="9">
    <source>
        <dbReference type="SAM" id="Coils"/>
    </source>
</evidence>
<name>A0ABP0RI00_9DINO</name>
<evidence type="ECO:0000313" key="12">
    <source>
        <dbReference type="EMBL" id="CAK9100230.1"/>
    </source>
</evidence>
<keyword evidence="4" id="KW-0145">Chemotaxis</keyword>